<proteinExistence type="predicted"/>
<reference evidence="3" key="1">
    <citation type="submission" date="2017-09" db="EMBL/GenBank/DDBJ databases">
        <title>Depth-based differentiation of microbial function through sediment-hosted aquifers and enrichment of novel symbionts in the deep terrestrial subsurface.</title>
        <authorList>
            <person name="Probst A.J."/>
            <person name="Ladd B."/>
            <person name="Jarett J.K."/>
            <person name="Geller-Mcgrath D.E."/>
            <person name="Sieber C.M.K."/>
            <person name="Emerson J.B."/>
            <person name="Anantharaman K."/>
            <person name="Thomas B.C."/>
            <person name="Malmstrom R."/>
            <person name="Stieglmeier M."/>
            <person name="Klingl A."/>
            <person name="Woyke T."/>
            <person name="Ryan C.M."/>
            <person name="Banfield J.F."/>
        </authorList>
    </citation>
    <scope>NUCLEOTIDE SEQUENCE [LARGE SCALE GENOMIC DNA]</scope>
</reference>
<evidence type="ECO:0000313" key="2">
    <source>
        <dbReference type="EMBL" id="PIV08018.1"/>
    </source>
</evidence>
<dbReference type="Gene3D" id="3.40.50.1820">
    <property type="entry name" value="alpha/beta hydrolase"/>
    <property type="match status" value="1"/>
</dbReference>
<organism evidence="2 3">
    <name type="scientific">Candidatus Roizmanbacteria bacterium CG03_land_8_20_14_0_80_39_12</name>
    <dbReference type="NCBI Taxonomy" id="1974847"/>
    <lineage>
        <taxon>Bacteria</taxon>
        <taxon>Candidatus Roizmaniibacteriota</taxon>
    </lineage>
</organism>
<accession>A0A2M7BRC4</accession>
<gene>
    <name evidence="2" type="ORF">COS52_04875</name>
</gene>
<dbReference type="GO" id="GO:0016020">
    <property type="term" value="C:membrane"/>
    <property type="evidence" value="ECO:0007669"/>
    <property type="project" value="TreeGrafter"/>
</dbReference>
<dbReference type="SUPFAM" id="SSF53474">
    <property type="entry name" value="alpha/beta-Hydrolases"/>
    <property type="match status" value="1"/>
</dbReference>
<dbReference type="InterPro" id="IPR000073">
    <property type="entry name" value="AB_hydrolase_1"/>
</dbReference>
<dbReference type="PANTHER" id="PTHR43798:SF33">
    <property type="entry name" value="HYDROLASE, PUTATIVE (AFU_ORTHOLOGUE AFUA_2G14860)-RELATED"/>
    <property type="match status" value="1"/>
</dbReference>
<evidence type="ECO:0000313" key="3">
    <source>
        <dbReference type="Proteomes" id="UP000230119"/>
    </source>
</evidence>
<evidence type="ECO:0000259" key="1">
    <source>
        <dbReference type="Pfam" id="PF00561"/>
    </source>
</evidence>
<dbReference type="AlphaFoldDB" id="A0A2M7BRC4"/>
<feature type="domain" description="AB hydrolase-1" evidence="1">
    <location>
        <begin position="28"/>
        <end position="129"/>
    </location>
</feature>
<comment type="caution">
    <text evidence="2">The sequence shown here is derived from an EMBL/GenBank/DDBJ whole genome shotgun (WGS) entry which is preliminary data.</text>
</comment>
<dbReference type="Proteomes" id="UP000230119">
    <property type="component" value="Unassembled WGS sequence"/>
</dbReference>
<dbReference type="Pfam" id="PF00561">
    <property type="entry name" value="Abhydrolase_1"/>
    <property type="match status" value="1"/>
</dbReference>
<dbReference type="EMBL" id="PEVA01000206">
    <property type="protein sequence ID" value="PIV08018.1"/>
    <property type="molecule type" value="Genomic_DNA"/>
</dbReference>
<protein>
    <recommendedName>
        <fullName evidence="1">AB hydrolase-1 domain-containing protein</fullName>
    </recommendedName>
</protein>
<dbReference type="PANTHER" id="PTHR43798">
    <property type="entry name" value="MONOACYLGLYCEROL LIPASE"/>
    <property type="match status" value="1"/>
</dbReference>
<dbReference type="InterPro" id="IPR029058">
    <property type="entry name" value="AB_hydrolase_fold"/>
</dbReference>
<dbReference type="InterPro" id="IPR050266">
    <property type="entry name" value="AB_hydrolase_sf"/>
</dbReference>
<name>A0A2M7BRC4_9BACT</name>
<sequence>MNVSPSIYNSHHEKLDSLVEGDEKSSVTIVMVHGLGTDKHETAGLFDDIATALIDKYRVLRFDFSGFGKSEGKTEEFDYHKHADDLKAVLEYVKQTYKGATYIMAHSMGCFVTSLLNPQDITKTIFMGIPNSNTEYIIDRLKKRIMARPGGRVDLQGISLIPRSSGTIQKFGPQFWKTLQEFNPVASVSEFAKNTNLLIIHPKQDDVVGSEYQKEYDTIPNIQIESINGDHSFKKPEDRTILIERIKKFFA</sequence>